<dbReference type="AlphaFoldDB" id="A0AAV4NHL8"/>
<gene>
    <name evidence="1" type="ORF">CEXT_798971</name>
</gene>
<dbReference type="EMBL" id="BPLR01020948">
    <property type="protein sequence ID" value="GIX84277.1"/>
    <property type="molecule type" value="Genomic_DNA"/>
</dbReference>
<sequence length="77" mass="8745">MFGSYFPDTPFRSETGPPPLNLLPSSHSAFFPVRKTIIARAIKFNVFHHPNAPDRTRARVQRKALLLMNRGKKGRKG</sequence>
<reference evidence="1 2" key="1">
    <citation type="submission" date="2021-06" db="EMBL/GenBank/DDBJ databases">
        <title>Caerostris extrusa draft genome.</title>
        <authorList>
            <person name="Kono N."/>
            <person name="Arakawa K."/>
        </authorList>
    </citation>
    <scope>NUCLEOTIDE SEQUENCE [LARGE SCALE GENOMIC DNA]</scope>
</reference>
<protein>
    <submittedName>
        <fullName evidence="1">Uncharacterized protein</fullName>
    </submittedName>
</protein>
<accession>A0AAV4NHL8</accession>
<dbReference type="Proteomes" id="UP001054945">
    <property type="component" value="Unassembled WGS sequence"/>
</dbReference>
<evidence type="ECO:0000313" key="2">
    <source>
        <dbReference type="Proteomes" id="UP001054945"/>
    </source>
</evidence>
<comment type="caution">
    <text evidence="1">The sequence shown here is derived from an EMBL/GenBank/DDBJ whole genome shotgun (WGS) entry which is preliminary data.</text>
</comment>
<keyword evidence="2" id="KW-1185">Reference proteome</keyword>
<organism evidence="1 2">
    <name type="scientific">Caerostris extrusa</name>
    <name type="common">Bark spider</name>
    <name type="synonym">Caerostris bankana</name>
    <dbReference type="NCBI Taxonomy" id="172846"/>
    <lineage>
        <taxon>Eukaryota</taxon>
        <taxon>Metazoa</taxon>
        <taxon>Ecdysozoa</taxon>
        <taxon>Arthropoda</taxon>
        <taxon>Chelicerata</taxon>
        <taxon>Arachnida</taxon>
        <taxon>Araneae</taxon>
        <taxon>Araneomorphae</taxon>
        <taxon>Entelegynae</taxon>
        <taxon>Araneoidea</taxon>
        <taxon>Araneidae</taxon>
        <taxon>Caerostris</taxon>
    </lineage>
</organism>
<feature type="non-terminal residue" evidence="1">
    <location>
        <position position="77"/>
    </location>
</feature>
<proteinExistence type="predicted"/>
<evidence type="ECO:0000313" key="1">
    <source>
        <dbReference type="EMBL" id="GIX84277.1"/>
    </source>
</evidence>
<name>A0AAV4NHL8_CAEEX</name>